<dbReference type="Gene3D" id="3.40.1190.20">
    <property type="match status" value="1"/>
</dbReference>
<dbReference type="PANTHER" id="PTHR20857:SF23">
    <property type="entry name" value="THIAMINE BIOSYNTHETIC BIFUNCTIONAL ENZYME"/>
    <property type="match status" value="1"/>
</dbReference>
<dbReference type="InterPro" id="IPR034291">
    <property type="entry name" value="TMP_synthase"/>
</dbReference>
<evidence type="ECO:0000256" key="1">
    <source>
        <dbReference type="ARBA" id="ARBA00001771"/>
    </source>
</evidence>
<keyword evidence="17" id="KW-1185">Reference proteome</keyword>
<organism evidence="16 17">
    <name type="scientific">Cerrena zonata</name>
    <dbReference type="NCBI Taxonomy" id="2478898"/>
    <lineage>
        <taxon>Eukaryota</taxon>
        <taxon>Fungi</taxon>
        <taxon>Dikarya</taxon>
        <taxon>Basidiomycota</taxon>
        <taxon>Agaricomycotina</taxon>
        <taxon>Agaricomycetes</taxon>
        <taxon>Polyporales</taxon>
        <taxon>Cerrenaceae</taxon>
        <taxon>Cerrena</taxon>
    </lineage>
</organism>
<comment type="caution">
    <text evidence="16">The sequence shown here is derived from an EMBL/GenBank/DDBJ whole genome shotgun (WGS) entry which is preliminary data.</text>
</comment>
<keyword evidence="11" id="KW-0784">Thiamine biosynthesis</keyword>
<evidence type="ECO:0000256" key="3">
    <source>
        <dbReference type="ARBA" id="ARBA00004868"/>
    </source>
</evidence>
<comment type="catalytic activity">
    <reaction evidence="1">
        <text>5-(2-hydroxyethyl)-4-methylthiazole + ATP = 4-methyl-5-(2-phosphooxyethyl)-thiazole + ADP + H(+)</text>
        <dbReference type="Rhea" id="RHEA:24212"/>
        <dbReference type="ChEBI" id="CHEBI:15378"/>
        <dbReference type="ChEBI" id="CHEBI:17957"/>
        <dbReference type="ChEBI" id="CHEBI:30616"/>
        <dbReference type="ChEBI" id="CHEBI:58296"/>
        <dbReference type="ChEBI" id="CHEBI:456216"/>
        <dbReference type="EC" id="2.7.1.50"/>
    </reaction>
</comment>
<dbReference type="NCBIfam" id="NF006830">
    <property type="entry name" value="PRK09355.1"/>
    <property type="match status" value="1"/>
</dbReference>
<comment type="catalytic activity">
    <reaction evidence="12">
        <text>4-methyl-5-(2-phosphooxyethyl)-thiazole + 4-amino-2-methyl-5-(diphosphooxymethyl)pyrimidine + H(+) = thiamine phosphate + diphosphate</text>
        <dbReference type="Rhea" id="RHEA:22328"/>
        <dbReference type="ChEBI" id="CHEBI:15378"/>
        <dbReference type="ChEBI" id="CHEBI:33019"/>
        <dbReference type="ChEBI" id="CHEBI:37575"/>
        <dbReference type="ChEBI" id="CHEBI:57841"/>
        <dbReference type="ChEBI" id="CHEBI:58296"/>
        <dbReference type="EC" id="2.5.1.3"/>
    </reaction>
</comment>
<comment type="catalytic activity">
    <reaction evidence="13">
        <text>2-(2-carboxy-4-methylthiazol-5-yl)ethyl phosphate + 4-amino-2-methyl-5-(diphosphooxymethyl)pyrimidine + 2 H(+) = thiamine phosphate + CO2 + diphosphate</text>
        <dbReference type="Rhea" id="RHEA:47848"/>
        <dbReference type="ChEBI" id="CHEBI:15378"/>
        <dbReference type="ChEBI" id="CHEBI:16526"/>
        <dbReference type="ChEBI" id="CHEBI:33019"/>
        <dbReference type="ChEBI" id="CHEBI:37575"/>
        <dbReference type="ChEBI" id="CHEBI:57841"/>
        <dbReference type="ChEBI" id="CHEBI:62890"/>
        <dbReference type="EC" id="2.5.1.3"/>
    </reaction>
</comment>
<dbReference type="InterPro" id="IPR036206">
    <property type="entry name" value="ThiamineP_synth_sf"/>
</dbReference>
<evidence type="ECO:0000313" key="16">
    <source>
        <dbReference type="EMBL" id="KAK7692642.1"/>
    </source>
</evidence>
<dbReference type="InterPro" id="IPR029056">
    <property type="entry name" value="Ribokinase-like"/>
</dbReference>
<name>A0AAW0GL30_9APHY</name>
<dbReference type="AlphaFoldDB" id="A0AAW0GL30"/>
<dbReference type="GO" id="GO:0005524">
    <property type="term" value="F:ATP binding"/>
    <property type="evidence" value="ECO:0007669"/>
    <property type="project" value="UniProtKB-KW"/>
</dbReference>
<dbReference type="Pfam" id="PF02110">
    <property type="entry name" value="HK"/>
    <property type="match status" value="1"/>
</dbReference>
<dbReference type="Gene3D" id="3.20.20.70">
    <property type="entry name" value="Aldolase class I"/>
    <property type="match status" value="1"/>
</dbReference>
<dbReference type="GO" id="GO:0000287">
    <property type="term" value="F:magnesium ion binding"/>
    <property type="evidence" value="ECO:0007669"/>
    <property type="project" value="InterPro"/>
</dbReference>
<evidence type="ECO:0000256" key="2">
    <source>
        <dbReference type="ARBA" id="ARBA00001946"/>
    </source>
</evidence>
<evidence type="ECO:0000313" key="17">
    <source>
        <dbReference type="Proteomes" id="UP001385951"/>
    </source>
</evidence>
<dbReference type="Proteomes" id="UP001385951">
    <property type="component" value="Unassembled WGS sequence"/>
</dbReference>
<dbReference type="InterPro" id="IPR000417">
    <property type="entry name" value="Hyethyz_kinase"/>
</dbReference>
<feature type="domain" description="Thiamine phosphate synthase/TenI" evidence="15">
    <location>
        <begin position="11"/>
        <end position="179"/>
    </location>
</feature>
<dbReference type="HAMAP" id="MF_00228">
    <property type="entry name" value="Thz_kinase"/>
    <property type="match status" value="1"/>
</dbReference>
<dbReference type="GO" id="GO:0004789">
    <property type="term" value="F:thiamine-phosphate diphosphorylase activity"/>
    <property type="evidence" value="ECO:0007669"/>
    <property type="project" value="UniProtKB-EC"/>
</dbReference>
<evidence type="ECO:0000256" key="13">
    <source>
        <dbReference type="ARBA" id="ARBA00047851"/>
    </source>
</evidence>
<keyword evidence="5" id="KW-0808">Transferase</keyword>
<dbReference type="SUPFAM" id="SSF53613">
    <property type="entry name" value="Ribokinase-like"/>
    <property type="match status" value="1"/>
</dbReference>
<comment type="catalytic activity">
    <reaction evidence="14">
        <text>2-[(2R,5Z)-2-carboxy-4-methylthiazol-5(2H)-ylidene]ethyl phosphate + 4-amino-2-methyl-5-(diphosphooxymethyl)pyrimidine + 2 H(+) = thiamine phosphate + CO2 + diphosphate</text>
        <dbReference type="Rhea" id="RHEA:47844"/>
        <dbReference type="ChEBI" id="CHEBI:15378"/>
        <dbReference type="ChEBI" id="CHEBI:16526"/>
        <dbReference type="ChEBI" id="CHEBI:33019"/>
        <dbReference type="ChEBI" id="CHEBI:37575"/>
        <dbReference type="ChEBI" id="CHEBI:57841"/>
        <dbReference type="ChEBI" id="CHEBI:62899"/>
        <dbReference type="EC" id="2.5.1.3"/>
    </reaction>
</comment>
<dbReference type="EMBL" id="JASBNA010000004">
    <property type="protein sequence ID" value="KAK7692642.1"/>
    <property type="molecule type" value="Genomic_DNA"/>
</dbReference>
<dbReference type="InterPro" id="IPR013785">
    <property type="entry name" value="Aldolase_TIM"/>
</dbReference>
<dbReference type="GO" id="GO:0004417">
    <property type="term" value="F:hydroxyethylthiazole kinase activity"/>
    <property type="evidence" value="ECO:0007669"/>
    <property type="project" value="UniProtKB-EC"/>
</dbReference>
<dbReference type="SUPFAM" id="SSF51391">
    <property type="entry name" value="Thiamin phosphate synthase"/>
    <property type="match status" value="1"/>
</dbReference>
<gene>
    <name evidence="16" type="ORF">QCA50_004275</name>
</gene>
<keyword evidence="8" id="KW-0418">Kinase</keyword>
<comment type="pathway">
    <text evidence="4">Cofactor biosynthesis; thiamine diphosphate biosynthesis; thiamine phosphate from 4-amino-2-methyl-5-diphosphomethylpyrimidine and 4-methyl-5-(2-phosphoethyl)-thiazole: step 1/1.</text>
</comment>
<evidence type="ECO:0000256" key="6">
    <source>
        <dbReference type="ARBA" id="ARBA00022723"/>
    </source>
</evidence>
<dbReference type="NCBIfam" id="TIGR00693">
    <property type="entry name" value="thiE"/>
    <property type="match status" value="1"/>
</dbReference>
<dbReference type="CDD" id="cd00564">
    <property type="entry name" value="TMP_TenI"/>
    <property type="match status" value="1"/>
</dbReference>
<evidence type="ECO:0000256" key="11">
    <source>
        <dbReference type="ARBA" id="ARBA00022977"/>
    </source>
</evidence>
<proteinExistence type="inferred from homology"/>
<comment type="cofactor">
    <cofactor evidence="2">
        <name>Mg(2+)</name>
        <dbReference type="ChEBI" id="CHEBI:18420"/>
    </cofactor>
</comment>
<keyword evidence="6" id="KW-0479">Metal-binding</keyword>
<evidence type="ECO:0000256" key="9">
    <source>
        <dbReference type="ARBA" id="ARBA00022840"/>
    </source>
</evidence>
<accession>A0AAW0GL30</accession>
<dbReference type="GO" id="GO:0009228">
    <property type="term" value="P:thiamine biosynthetic process"/>
    <property type="evidence" value="ECO:0007669"/>
    <property type="project" value="UniProtKB-KW"/>
</dbReference>
<dbReference type="HAMAP" id="MF_00097">
    <property type="entry name" value="TMP_synthase"/>
    <property type="match status" value="1"/>
</dbReference>
<evidence type="ECO:0000256" key="5">
    <source>
        <dbReference type="ARBA" id="ARBA00022679"/>
    </source>
</evidence>
<protein>
    <recommendedName>
        <fullName evidence="15">Thiamine phosphate synthase/TenI domain-containing protein</fullName>
    </recommendedName>
</protein>
<dbReference type="GO" id="GO:0005737">
    <property type="term" value="C:cytoplasm"/>
    <property type="evidence" value="ECO:0007669"/>
    <property type="project" value="TreeGrafter"/>
</dbReference>
<dbReference type="PRINTS" id="PR01099">
    <property type="entry name" value="HYETHTZKNASE"/>
</dbReference>
<evidence type="ECO:0000256" key="8">
    <source>
        <dbReference type="ARBA" id="ARBA00022777"/>
    </source>
</evidence>
<reference evidence="16 17" key="1">
    <citation type="submission" date="2022-09" db="EMBL/GenBank/DDBJ databases">
        <authorList>
            <person name="Palmer J.M."/>
        </authorList>
    </citation>
    <scope>NUCLEOTIDE SEQUENCE [LARGE SCALE GENOMIC DNA]</scope>
    <source>
        <strain evidence="16 17">DSM 7382</strain>
    </source>
</reference>
<keyword evidence="10" id="KW-0460">Magnesium</keyword>
<keyword evidence="7" id="KW-0547">Nucleotide-binding</keyword>
<keyword evidence="9" id="KW-0067">ATP-binding</keyword>
<comment type="pathway">
    <text evidence="3">Cofactor biosynthesis; thiamine diphosphate biosynthesis; 4-methyl-5-(2-phosphoethyl)-thiazole from 5-(2-hydroxyethyl)-4-methylthiazole: step 1/1.</text>
</comment>
<evidence type="ECO:0000256" key="14">
    <source>
        <dbReference type="ARBA" id="ARBA00047883"/>
    </source>
</evidence>
<evidence type="ECO:0000256" key="12">
    <source>
        <dbReference type="ARBA" id="ARBA00047334"/>
    </source>
</evidence>
<evidence type="ECO:0000259" key="15">
    <source>
        <dbReference type="Pfam" id="PF02581"/>
    </source>
</evidence>
<dbReference type="PANTHER" id="PTHR20857">
    <property type="entry name" value="THIAMINE-PHOSPHATE PYROPHOSPHORYLASE"/>
    <property type="match status" value="1"/>
</dbReference>
<evidence type="ECO:0000256" key="7">
    <source>
        <dbReference type="ARBA" id="ARBA00022741"/>
    </source>
</evidence>
<sequence>MTKKPEVDYSLYLVTGRDLLPPGKDYFESLEESIRGGVTLVQIREKKTDTAEFLEIARKSLEICNKYNIPLLINDRLDIALAIGAHGVHLGQTDMPVSIARRLLPPNAIIGKTCNNVEHVKQAVEEGVDYVGLGPVWGTKTKDVTAPLTGPRGIGVMLDALEKSEVKAVAIAGIKSTNALYCLHGSGLTPDISASRWTRSVASNDPLGAAKQLSTIIQAFKNAQSVQAHVFSTSLKTPGKYTSDEVKRAVGKALGDVREFGPLVHQITNNVVTTQSANATLALGASPIMATAPEEMEDLSKVTGALLVNFGTIQSLAGMLAAGRNANINRKPVVFDPVGVGATQYRRTSAQALLNEWQATVIKGNAGELGALAGSNEVQARGVDSVDSGFADPVSFVKKLARKERSIVALTGVTDYISDGYTVLKLSNGHPLLGEITGSGCMVGTCVATFCAGVSLREYADLTDNEMDDGRLARGDMLIAAAGGVLALTIASEFAAAREDVKGSGTFLPALIDELGKLTAEKIEKAANVEVL</sequence>
<dbReference type="CDD" id="cd01170">
    <property type="entry name" value="THZ_kinase"/>
    <property type="match status" value="1"/>
</dbReference>
<evidence type="ECO:0000256" key="4">
    <source>
        <dbReference type="ARBA" id="ARBA00005165"/>
    </source>
</evidence>
<dbReference type="Pfam" id="PF02581">
    <property type="entry name" value="TMP-TENI"/>
    <property type="match status" value="1"/>
</dbReference>
<dbReference type="InterPro" id="IPR022998">
    <property type="entry name" value="ThiamineP_synth_TenI"/>
</dbReference>
<evidence type="ECO:0000256" key="10">
    <source>
        <dbReference type="ARBA" id="ARBA00022842"/>
    </source>
</evidence>